<keyword evidence="2" id="KW-1185">Reference proteome</keyword>
<reference evidence="1" key="1">
    <citation type="submission" date="2021-03" db="EMBL/GenBank/DDBJ databases">
        <authorList>
            <consortium name="DOE Joint Genome Institute"/>
            <person name="Ahrendt S."/>
            <person name="Looney B.P."/>
            <person name="Miyauchi S."/>
            <person name="Morin E."/>
            <person name="Drula E."/>
            <person name="Courty P.E."/>
            <person name="Chicoki N."/>
            <person name="Fauchery L."/>
            <person name="Kohler A."/>
            <person name="Kuo A."/>
            <person name="Labutti K."/>
            <person name="Pangilinan J."/>
            <person name="Lipzen A."/>
            <person name="Riley R."/>
            <person name="Andreopoulos W."/>
            <person name="He G."/>
            <person name="Johnson J."/>
            <person name="Barry K.W."/>
            <person name="Grigoriev I.V."/>
            <person name="Nagy L."/>
            <person name="Hibbett D."/>
            <person name="Henrissat B."/>
            <person name="Matheny P.B."/>
            <person name="Labbe J."/>
            <person name="Martin F."/>
        </authorList>
    </citation>
    <scope>NUCLEOTIDE SEQUENCE</scope>
    <source>
        <strain evidence="1">HHB10654</strain>
    </source>
</reference>
<dbReference type="Proteomes" id="UP000814140">
    <property type="component" value="Unassembled WGS sequence"/>
</dbReference>
<name>A0ACB8SU49_9AGAM</name>
<comment type="caution">
    <text evidence="1">The sequence shown here is derived from an EMBL/GenBank/DDBJ whole genome shotgun (WGS) entry which is preliminary data.</text>
</comment>
<sequence length="106" mass="11865">MHSAPDTQQTRWSNSLRVRKDINGTASVLKQAEEKCVPSGPFPQPDHAHFRTRPIMDSDPYGHRRSYPSHPNEPVENGEPQATEGYVQQPSEPYARTATSVTPPDN</sequence>
<accession>A0ACB8SU49</accession>
<evidence type="ECO:0000313" key="1">
    <source>
        <dbReference type="EMBL" id="KAI0059241.1"/>
    </source>
</evidence>
<organism evidence="1 2">
    <name type="scientific">Artomyces pyxidatus</name>
    <dbReference type="NCBI Taxonomy" id="48021"/>
    <lineage>
        <taxon>Eukaryota</taxon>
        <taxon>Fungi</taxon>
        <taxon>Dikarya</taxon>
        <taxon>Basidiomycota</taxon>
        <taxon>Agaricomycotina</taxon>
        <taxon>Agaricomycetes</taxon>
        <taxon>Russulales</taxon>
        <taxon>Auriscalpiaceae</taxon>
        <taxon>Artomyces</taxon>
    </lineage>
</organism>
<proteinExistence type="predicted"/>
<reference evidence="1" key="2">
    <citation type="journal article" date="2022" name="New Phytol.">
        <title>Evolutionary transition to the ectomycorrhizal habit in the genomes of a hyperdiverse lineage of mushroom-forming fungi.</title>
        <authorList>
            <person name="Looney B."/>
            <person name="Miyauchi S."/>
            <person name="Morin E."/>
            <person name="Drula E."/>
            <person name="Courty P.E."/>
            <person name="Kohler A."/>
            <person name="Kuo A."/>
            <person name="LaButti K."/>
            <person name="Pangilinan J."/>
            <person name="Lipzen A."/>
            <person name="Riley R."/>
            <person name="Andreopoulos W."/>
            <person name="He G."/>
            <person name="Johnson J."/>
            <person name="Nolan M."/>
            <person name="Tritt A."/>
            <person name="Barry K.W."/>
            <person name="Grigoriev I.V."/>
            <person name="Nagy L.G."/>
            <person name="Hibbett D."/>
            <person name="Henrissat B."/>
            <person name="Matheny P.B."/>
            <person name="Labbe J."/>
            <person name="Martin F.M."/>
        </authorList>
    </citation>
    <scope>NUCLEOTIDE SEQUENCE</scope>
    <source>
        <strain evidence="1">HHB10654</strain>
    </source>
</reference>
<gene>
    <name evidence="1" type="ORF">BV25DRAFT_1829289</name>
</gene>
<evidence type="ECO:0000313" key="2">
    <source>
        <dbReference type="Proteomes" id="UP000814140"/>
    </source>
</evidence>
<dbReference type="EMBL" id="MU277228">
    <property type="protein sequence ID" value="KAI0059241.1"/>
    <property type="molecule type" value="Genomic_DNA"/>
</dbReference>
<protein>
    <submittedName>
        <fullName evidence="1">Uncharacterized protein</fullName>
    </submittedName>
</protein>